<dbReference type="EMBL" id="JPOX01000014">
    <property type="protein sequence ID" value="KFX47719.1"/>
    <property type="molecule type" value="Genomic_DNA"/>
</dbReference>
<dbReference type="AlphaFoldDB" id="A0A093VCK8"/>
<name>A0A093VCK8_TALMA</name>
<evidence type="ECO:0000256" key="4">
    <source>
        <dbReference type="SAM" id="MobiDB-lite"/>
    </source>
</evidence>
<accession>A0A093VCK8</accession>
<keyword evidence="3" id="KW-0862">Zinc</keyword>
<feature type="region of interest" description="Disordered" evidence="4">
    <location>
        <begin position="109"/>
        <end position="139"/>
    </location>
</feature>
<organism evidence="7">
    <name type="scientific">Talaromyces marneffei PM1</name>
    <dbReference type="NCBI Taxonomy" id="1077442"/>
    <lineage>
        <taxon>Eukaryota</taxon>
        <taxon>Fungi</taxon>
        <taxon>Dikarya</taxon>
        <taxon>Ascomycota</taxon>
        <taxon>Pezizomycotina</taxon>
        <taxon>Eurotiomycetes</taxon>
        <taxon>Eurotiomycetidae</taxon>
        <taxon>Eurotiales</taxon>
        <taxon>Trichocomaceae</taxon>
        <taxon>Talaromyces</taxon>
        <taxon>Talaromyces sect. Talaromyces</taxon>
    </lineage>
</organism>
<dbReference type="InterPro" id="IPR008978">
    <property type="entry name" value="HSP20-like_chaperone"/>
</dbReference>
<dbReference type="Pfam" id="PF04969">
    <property type="entry name" value="CS"/>
    <property type="match status" value="1"/>
</dbReference>
<evidence type="ECO:0000259" key="5">
    <source>
        <dbReference type="PROSITE" id="PS51203"/>
    </source>
</evidence>
<dbReference type="PROSITE" id="PS51401">
    <property type="entry name" value="CHORD"/>
    <property type="match status" value="2"/>
</dbReference>
<evidence type="ECO:0000256" key="1">
    <source>
        <dbReference type="ARBA" id="ARBA00022723"/>
    </source>
</evidence>
<dbReference type="PANTHER" id="PTHR46983">
    <property type="entry name" value="CYSTEINE AND HISTIDINE-RICH DOMAIN-CONTAINING PROTEIN 1"/>
    <property type="match status" value="1"/>
</dbReference>
<proteinExistence type="predicted"/>
<evidence type="ECO:0000256" key="3">
    <source>
        <dbReference type="ARBA" id="ARBA00022833"/>
    </source>
</evidence>
<feature type="domain" description="CHORD" evidence="6">
    <location>
        <begin position="5"/>
        <end position="72"/>
    </location>
</feature>
<gene>
    <name evidence="7" type="ORF">GQ26_0141240</name>
</gene>
<dbReference type="PANTHER" id="PTHR46983:SF3">
    <property type="entry name" value="CHPADIPLOID STATE MAINTENANCE PROTEIN CHPA"/>
    <property type="match status" value="1"/>
</dbReference>
<keyword evidence="2" id="KW-0677">Repeat</keyword>
<dbReference type="Gene3D" id="4.10.1130.20">
    <property type="match status" value="2"/>
</dbReference>
<dbReference type="SUPFAM" id="SSF49764">
    <property type="entry name" value="HSP20-like chaperones"/>
    <property type="match status" value="1"/>
</dbReference>
<dbReference type="Gene3D" id="2.60.40.790">
    <property type="match status" value="1"/>
</dbReference>
<evidence type="ECO:0000313" key="7">
    <source>
        <dbReference type="EMBL" id="KFX47719.1"/>
    </source>
</evidence>
<dbReference type="CDD" id="cd06466">
    <property type="entry name" value="p23_CS_SGT1_like"/>
    <property type="match status" value="1"/>
</dbReference>
<evidence type="ECO:0000259" key="6">
    <source>
        <dbReference type="PROSITE" id="PS51401"/>
    </source>
</evidence>
<protein>
    <submittedName>
        <fullName evidence="7">Cysteine and histidine-rich domain-containing protein</fullName>
    </submittedName>
</protein>
<comment type="caution">
    <text evidence="7">The sequence shown here is derived from an EMBL/GenBank/DDBJ whole genome shotgun (WGS) entry which is preliminary data.</text>
</comment>
<feature type="compositionally biased region" description="Low complexity" evidence="4">
    <location>
        <begin position="109"/>
        <end position="124"/>
    </location>
</feature>
<reference evidence="7" key="1">
    <citation type="journal article" date="2014" name="PLoS Genet.">
        <title>Signature Gene Expression Reveals Novel Clues to the Molecular Mechanisms of Dimorphic Transition in Penicillium marneffei.</title>
        <authorList>
            <person name="Yang E."/>
            <person name="Wang G."/>
            <person name="Cai J."/>
            <person name="Woo P.C."/>
            <person name="Lau S.K."/>
            <person name="Yuen K.-Y."/>
            <person name="Chow W.-N."/>
            <person name="Lin X."/>
        </authorList>
    </citation>
    <scope>NUCLEOTIDE SEQUENCE [LARGE SCALE GENOMIC DNA]</scope>
    <source>
        <strain evidence="7">PM1</strain>
    </source>
</reference>
<dbReference type="Pfam" id="PF04968">
    <property type="entry name" value="CHORD"/>
    <property type="match status" value="3"/>
</dbReference>
<dbReference type="InterPro" id="IPR039790">
    <property type="entry name" value="CHRD1"/>
</dbReference>
<keyword evidence="1" id="KW-0479">Metal-binding</keyword>
<feature type="domain" description="CS" evidence="5">
    <location>
        <begin position="218"/>
        <end position="307"/>
    </location>
</feature>
<dbReference type="InterPro" id="IPR007052">
    <property type="entry name" value="CS_dom"/>
</dbReference>
<feature type="domain" description="CHORD" evidence="6">
    <location>
        <begin position="143"/>
        <end position="204"/>
    </location>
</feature>
<dbReference type="InterPro" id="IPR007051">
    <property type="entry name" value="CHORD_dom"/>
</dbReference>
<sequence length="326" mass="35877">MATKCVHKGCGKVFTDLEEDCIYHPGPPVFHEGQKGAALTSIDHYKGWKCCKPRVLTFDEFLTIPPCTTGKHSTVDDTPKEAPKEIDGAALANLVTEDAARVTTPISAAAAALPTPTPNTASAPAPEPDSDDPSLSIPSNATCRRKGCNATYNPDASRDSETCEHHPGQPIFHEGSKGWSCCKRRVLEFDEFMKIPGCKEKKRHLFVGKGKPAGEEKVEDVRTDFYQTATTINASLYLKKIDKEKAKVTFTENTVEFDLPTTDNKRFIKTFNLFGPIDPEASSYSIFGTKMDFKLAKKDGQSWPVLRSDDKWTGERIQTGKASRVA</sequence>
<dbReference type="GO" id="GO:0046872">
    <property type="term" value="F:metal ion binding"/>
    <property type="evidence" value="ECO:0007669"/>
    <property type="project" value="UniProtKB-KW"/>
</dbReference>
<dbReference type="PROSITE" id="PS51203">
    <property type="entry name" value="CS"/>
    <property type="match status" value="1"/>
</dbReference>
<evidence type="ECO:0000256" key="2">
    <source>
        <dbReference type="ARBA" id="ARBA00022737"/>
    </source>
</evidence>